<dbReference type="AlphaFoldDB" id="A0AAE0Y316"/>
<name>A0AAE0Y316_9GAST</name>
<dbReference type="Proteomes" id="UP001283361">
    <property type="component" value="Unassembled WGS sequence"/>
</dbReference>
<keyword evidence="2" id="KW-1185">Reference proteome</keyword>
<evidence type="ECO:0000313" key="1">
    <source>
        <dbReference type="EMBL" id="KAK3730690.1"/>
    </source>
</evidence>
<proteinExistence type="predicted"/>
<accession>A0AAE0Y316</accession>
<comment type="caution">
    <text evidence="1">The sequence shown here is derived from an EMBL/GenBank/DDBJ whole genome shotgun (WGS) entry which is preliminary data.</text>
</comment>
<dbReference type="EMBL" id="JAWDGP010007062">
    <property type="protein sequence ID" value="KAK3730690.1"/>
    <property type="molecule type" value="Genomic_DNA"/>
</dbReference>
<organism evidence="1 2">
    <name type="scientific">Elysia crispata</name>
    <name type="common">lettuce slug</name>
    <dbReference type="NCBI Taxonomy" id="231223"/>
    <lineage>
        <taxon>Eukaryota</taxon>
        <taxon>Metazoa</taxon>
        <taxon>Spiralia</taxon>
        <taxon>Lophotrochozoa</taxon>
        <taxon>Mollusca</taxon>
        <taxon>Gastropoda</taxon>
        <taxon>Heterobranchia</taxon>
        <taxon>Euthyneura</taxon>
        <taxon>Panpulmonata</taxon>
        <taxon>Sacoglossa</taxon>
        <taxon>Placobranchoidea</taxon>
        <taxon>Plakobranchidae</taxon>
        <taxon>Elysia</taxon>
    </lineage>
</organism>
<sequence>MSGHREQARLLCRPLEKLQTLIMNSMNTLNMYLLPLQRDPIVQVFYHCLSNASYLKCHSLDVERMRRLNERIVPASIQ</sequence>
<protein>
    <submittedName>
        <fullName evidence="1">Uncharacterized protein</fullName>
    </submittedName>
</protein>
<gene>
    <name evidence="1" type="ORF">RRG08_041471</name>
</gene>
<reference evidence="1" key="1">
    <citation type="journal article" date="2023" name="G3 (Bethesda)">
        <title>A reference genome for the long-term kleptoplast-retaining sea slug Elysia crispata morphotype clarki.</title>
        <authorList>
            <person name="Eastman K.E."/>
            <person name="Pendleton A.L."/>
            <person name="Shaikh M.A."/>
            <person name="Suttiyut T."/>
            <person name="Ogas R."/>
            <person name="Tomko P."/>
            <person name="Gavelis G."/>
            <person name="Widhalm J.R."/>
            <person name="Wisecaver J.H."/>
        </authorList>
    </citation>
    <scope>NUCLEOTIDE SEQUENCE</scope>
    <source>
        <strain evidence="1">ECLA1</strain>
    </source>
</reference>
<evidence type="ECO:0000313" key="2">
    <source>
        <dbReference type="Proteomes" id="UP001283361"/>
    </source>
</evidence>